<accession>A0A673XC16</accession>
<dbReference type="Ensembl" id="ENSSTUT00000019902.1">
    <property type="protein sequence ID" value="ENSSTUP00000018923.1"/>
    <property type="gene ID" value="ENSSTUG00000008453.1"/>
</dbReference>
<name>A0A673XC16_SALTR</name>
<dbReference type="Pfam" id="PF00092">
    <property type="entry name" value="VWA"/>
    <property type="match status" value="1"/>
</dbReference>
<dbReference type="Gene3D" id="3.40.50.410">
    <property type="entry name" value="von Willebrand factor, type A domain"/>
    <property type="match status" value="1"/>
</dbReference>
<protein>
    <submittedName>
        <fullName evidence="10">Inter-alpha-trypsin inhibitor heavy chain family member 6</fullName>
    </submittedName>
</protein>
<keyword evidence="4" id="KW-0646">Protease inhibitor</keyword>
<evidence type="ECO:0000256" key="4">
    <source>
        <dbReference type="ARBA" id="ARBA00022690"/>
    </source>
</evidence>
<dbReference type="PANTHER" id="PTHR10338:SF155">
    <property type="entry name" value="INTER-ALPHA-TRYPSIN INHIBITOR HEAVY CHAIN H6"/>
    <property type="match status" value="1"/>
</dbReference>
<dbReference type="AlphaFoldDB" id="A0A673XC16"/>
<evidence type="ECO:0000256" key="2">
    <source>
        <dbReference type="ARBA" id="ARBA00010158"/>
    </source>
</evidence>
<evidence type="ECO:0000313" key="10">
    <source>
        <dbReference type="Ensembl" id="ENSSTUP00000018923.1"/>
    </source>
</evidence>
<evidence type="ECO:0000313" key="11">
    <source>
        <dbReference type="Proteomes" id="UP000472277"/>
    </source>
</evidence>
<comment type="subcellular location">
    <subcellularLocation>
        <location evidence="1">Secreted</location>
    </subcellularLocation>
</comment>
<keyword evidence="3" id="KW-0964">Secreted</keyword>
<dbReference type="PROSITE" id="PS50234">
    <property type="entry name" value="VWFA"/>
    <property type="match status" value="1"/>
</dbReference>
<dbReference type="SMART" id="SM00327">
    <property type="entry name" value="VWA"/>
    <property type="match status" value="1"/>
</dbReference>
<dbReference type="FunFam" id="3.40.50.410:FF:000013">
    <property type="entry name" value="inter-alpha-trypsin inhibitor heavy chain H2"/>
    <property type="match status" value="1"/>
</dbReference>
<keyword evidence="7" id="KW-0325">Glycoprotein</keyword>
<dbReference type="GO" id="GO:0005576">
    <property type="term" value="C:extracellular region"/>
    <property type="evidence" value="ECO:0007669"/>
    <property type="project" value="UniProtKB-SubCell"/>
</dbReference>
<organism evidence="10 11">
    <name type="scientific">Salmo trutta</name>
    <name type="common">Brown trout</name>
    <dbReference type="NCBI Taxonomy" id="8032"/>
    <lineage>
        <taxon>Eukaryota</taxon>
        <taxon>Metazoa</taxon>
        <taxon>Chordata</taxon>
        <taxon>Craniata</taxon>
        <taxon>Vertebrata</taxon>
        <taxon>Euteleostomi</taxon>
        <taxon>Actinopterygii</taxon>
        <taxon>Neopterygii</taxon>
        <taxon>Teleostei</taxon>
        <taxon>Protacanthopterygii</taxon>
        <taxon>Salmoniformes</taxon>
        <taxon>Salmonidae</taxon>
        <taxon>Salmoninae</taxon>
        <taxon>Salmo</taxon>
    </lineage>
</organism>
<dbReference type="GO" id="GO:0030212">
    <property type="term" value="P:hyaluronan metabolic process"/>
    <property type="evidence" value="ECO:0007669"/>
    <property type="project" value="InterPro"/>
</dbReference>
<keyword evidence="11" id="KW-1185">Reference proteome</keyword>
<evidence type="ECO:0000256" key="5">
    <source>
        <dbReference type="ARBA" id="ARBA00022729"/>
    </source>
</evidence>
<dbReference type="InterPro" id="IPR036465">
    <property type="entry name" value="vWFA_dom_sf"/>
</dbReference>
<dbReference type="PANTHER" id="PTHR10338">
    <property type="entry name" value="INTER-ALPHA-TRYPSIN INHIBITOR HEAVY CHAIN FAMILY MEMBER"/>
    <property type="match status" value="1"/>
</dbReference>
<proteinExistence type="inferred from homology"/>
<feature type="domain" description="VWFA" evidence="9">
    <location>
        <begin position="90"/>
        <end position="277"/>
    </location>
</feature>
<dbReference type="GeneTree" id="ENSGT00940000162980"/>
<dbReference type="Proteomes" id="UP000472277">
    <property type="component" value="Chromosome 30"/>
</dbReference>
<evidence type="ECO:0000256" key="3">
    <source>
        <dbReference type="ARBA" id="ARBA00022525"/>
    </source>
</evidence>
<dbReference type="OMA" id="THMEVIR"/>
<dbReference type="InterPro" id="IPR010600">
    <property type="entry name" value="ITI_HC_C"/>
</dbReference>
<evidence type="ECO:0000259" key="9">
    <source>
        <dbReference type="PROSITE" id="PS50234"/>
    </source>
</evidence>
<evidence type="ECO:0000256" key="8">
    <source>
        <dbReference type="SAM" id="MobiDB-lite"/>
    </source>
</evidence>
<dbReference type="InterPro" id="IPR050934">
    <property type="entry name" value="ITIH"/>
</dbReference>
<comment type="similarity">
    <text evidence="2">Belongs to the ITIH family.</text>
</comment>
<feature type="compositionally biased region" description="Low complexity" evidence="8">
    <location>
        <begin position="430"/>
        <end position="454"/>
    </location>
</feature>
<dbReference type="SUPFAM" id="SSF53300">
    <property type="entry name" value="vWA-like"/>
    <property type="match status" value="1"/>
</dbReference>
<feature type="region of interest" description="Disordered" evidence="8">
    <location>
        <begin position="429"/>
        <end position="454"/>
    </location>
</feature>
<evidence type="ECO:0000256" key="6">
    <source>
        <dbReference type="ARBA" id="ARBA00022900"/>
    </source>
</evidence>
<keyword evidence="6" id="KW-0722">Serine protease inhibitor</keyword>
<keyword evidence="5" id="KW-0732">Signal</keyword>
<reference evidence="10" key="2">
    <citation type="submission" date="2025-09" db="UniProtKB">
        <authorList>
            <consortium name="Ensembl"/>
        </authorList>
    </citation>
    <scope>IDENTIFICATION</scope>
</reference>
<dbReference type="InterPro" id="IPR002035">
    <property type="entry name" value="VWF_A"/>
</dbReference>
<dbReference type="Pfam" id="PF06668">
    <property type="entry name" value="ITI_HC_C"/>
    <property type="match status" value="1"/>
</dbReference>
<sequence length="715" mass="77576">MTGCSLVFLSHPGETEAPASTQIQQSSCCARVHYNPSLQQQSSVSSKGLNADYIIQYDVELSDLMGDIQVFDGYFAHYFAPRGLPVVPKDVIFVIDVSGSMIGTKIKQTKQAMFTILGDLREGDHFNIITFSDKVLTWKKGRTVTATRNNVRDAKEFVKRIIAEGWTNINAALLSAAQLVNPSASSPSSSSSGGFRRVPLVIFLTDGEATIGVTSGDSILSNAKSALGSASLFGLAFGDDADFPLLRRLALDNRGMARMVYEDTDAALQLKGFYDEVASPLLSDIQLTYLDDQAFDVTRSLFPNYFQGSELVVTGKVKPGVKNLKVSLTASDSKQKVKVENDVLVSKGEENGTASSMGCPGGMGGISSFVRRLWAYFTIKELLLAKLNSTDLAVQKLLGEKATNLSLKFNFVTPVTSLVVVKPDADEIPTTASTTTAQPATTTTTKPTTTNTTNRATTTTTVAHTTLPKLKQNLCFTVDGRANDVLRLLEDPERGITVDGHLMWAPSKQDVKDRSRTYFDKITISAAMGGHGGLGGIVITLSLDAVVVEGEGRDTLPTNQQGSVTRQGVAVSMDTTDDIHQSCWIELAKDICFLVLFHHYKQPSYLQMAHLGFYITDGQGLSPSTKGLLGQFQHADMSVTPVKDPSDTPPQPSKEGVLSRGVLRWGAIHVPITLQDKTLKDTVRKHHLGRCWIVPKAQVEKLLGHPYQSYVVDNI</sequence>
<reference evidence="10" key="1">
    <citation type="submission" date="2025-08" db="UniProtKB">
        <authorList>
            <consortium name="Ensembl"/>
        </authorList>
    </citation>
    <scope>IDENTIFICATION</scope>
</reference>
<evidence type="ECO:0000256" key="1">
    <source>
        <dbReference type="ARBA" id="ARBA00004613"/>
    </source>
</evidence>
<dbReference type="GO" id="GO:0004867">
    <property type="term" value="F:serine-type endopeptidase inhibitor activity"/>
    <property type="evidence" value="ECO:0007669"/>
    <property type="project" value="UniProtKB-KW"/>
</dbReference>
<evidence type="ECO:0000256" key="7">
    <source>
        <dbReference type="ARBA" id="ARBA00023180"/>
    </source>
</evidence>
<dbReference type="InParanoid" id="A0A673XC16"/>